<organism evidence="1 2">
    <name type="scientific">Shewanella psychrophila</name>
    <dbReference type="NCBI Taxonomy" id="225848"/>
    <lineage>
        <taxon>Bacteria</taxon>
        <taxon>Pseudomonadati</taxon>
        <taxon>Pseudomonadota</taxon>
        <taxon>Gammaproteobacteria</taxon>
        <taxon>Alteromonadales</taxon>
        <taxon>Shewanellaceae</taxon>
        <taxon>Shewanella</taxon>
    </lineage>
</organism>
<keyword evidence="2" id="KW-1185">Reference proteome</keyword>
<dbReference type="OrthoDB" id="7057192at2"/>
<evidence type="ECO:0000313" key="1">
    <source>
        <dbReference type="EMBL" id="AQS38613.1"/>
    </source>
</evidence>
<dbReference type="AlphaFoldDB" id="A0A1S6HSV9"/>
<protein>
    <submittedName>
        <fullName evidence="1">Uncharacterized protein</fullName>
    </submittedName>
</protein>
<reference evidence="1 2" key="1">
    <citation type="submission" date="2016-03" db="EMBL/GenBank/DDBJ databases">
        <title>Complete genome sequence of Shewanella psychrophila WP2, a deep sea bacterium isolated from west Pacific sediment.</title>
        <authorList>
            <person name="Xu G."/>
            <person name="Jian H."/>
        </authorList>
    </citation>
    <scope>NUCLEOTIDE SEQUENCE [LARGE SCALE GENOMIC DNA]</scope>
    <source>
        <strain evidence="1 2">WP2</strain>
    </source>
</reference>
<dbReference type="Proteomes" id="UP000189545">
    <property type="component" value="Chromosome"/>
</dbReference>
<name>A0A1S6HSV9_9GAMM</name>
<sequence>MTQITNAKNLASSLIQRMAWESQCKPLLKSYGVAISLGAQATKLKLFNEFDKSELYAQKFIKNLHDHYLDVLYSGDCTLQMFKEEKSKFNALYESVTAITPAKTIATKFFPFVVATDDLSTLSESTELTFRIVHNGKLYLFFSTNRTITERTSINPKLLRESDDVTKFLQKYSSITAFTDIPRQYLDMVCLNPEDCTIEFRLDTSSAVAFKDIEKLFAELRVAFRDLLPPSQKPNMLKQPINFFPLIDSLYTNKSCRVCELSFISADGYVHSERDRNKTDNGDIRMGEFHIGGVDKCEITPYKISTRWHSSFNSKLKYDYELSLNSTFRELSKLDEKFLGYAVITSCPSISDMEKILNLLKTQDELSKVS</sequence>
<dbReference type="RefSeq" id="WP_077753631.1">
    <property type="nucleotide sequence ID" value="NZ_CP014782.1"/>
</dbReference>
<dbReference type="EMBL" id="CP014782">
    <property type="protein sequence ID" value="AQS38613.1"/>
    <property type="molecule type" value="Genomic_DNA"/>
</dbReference>
<evidence type="ECO:0000313" key="2">
    <source>
        <dbReference type="Proteomes" id="UP000189545"/>
    </source>
</evidence>
<dbReference type="STRING" id="225848.Sps_03486"/>
<proteinExistence type="predicted"/>
<accession>A0A1S6HSV9</accession>
<gene>
    <name evidence="1" type="ORF">Sps_03486</name>
</gene>
<dbReference type="KEGG" id="spsw:Sps_03486"/>